<sequence>MKVCLFGFYNPNYPRNRILVKGLYNNGVELYEINEPLKPNYILTFHNLKSLLFATFKLIKKSFNLPKVDYIINLYPGFNSFFLAKFFSKYIFHTPLVYDPFISLYNTWVNDYKILNRDSISSVLLRVFEKITFDKSDILLADTYHHKYYFSEEYKIPLSKIFNIFIGADSQKFFPIDPKNFALNEKFSKNKGKFIVSFIGGFIPLQGIDFILDAARILNPYKDIIFEIIGGIKGNLLFEKAKKFKKIHQLNNIIFYNFQPLDELKYFINRSDIQLGIFGESFKSKIVIPNKVFQAIACKKTVITAKTPAIKELFTDGKDIILSKPKSGKSLASKILFLYENQNLRLKIAQNGFYTYKNLLTPKILGLNFKFFLESNLNA</sequence>
<dbReference type="PANTHER" id="PTHR12526">
    <property type="entry name" value="GLYCOSYLTRANSFERASE"/>
    <property type="match status" value="1"/>
</dbReference>
<evidence type="ECO:0000313" key="2">
    <source>
        <dbReference type="EMBL" id="QEE16042.1"/>
    </source>
</evidence>
<proteinExistence type="predicted"/>
<reference evidence="2 3" key="2">
    <citation type="journal article" date="2024" name="Int. J. Syst. Evol. Microbiol.">
        <title>Promethearchaeum syntrophicum gen. nov., sp. nov., an anaerobic, obligately syntrophic archaeon, the first isolate of the lineage 'Asgard' archaea, and proposal of the new archaeal phylum Promethearchaeota phyl. nov. and kingdom Promethearchaeati regn. nov.</title>
        <authorList>
            <person name="Imachi H."/>
            <person name="Nobu M.K."/>
            <person name="Kato S."/>
            <person name="Takaki Y."/>
            <person name="Miyazaki M."/>
            <person name="Miyata M."/>
            <person name="Ogawara M."/>
            <person name="Saito Y."/>
            <person name="Sakai S."/>
            <person name="Tahara Y.O."/>
            <person name="Takano Y."/>
            <person name="Tasumi E."/>
            <person name="Uematsu K."/>
            <person name="Yoshimura T."/>
            <person name="Itoh T."/>
            <person name="Ohkuma M."/>
            <person name="Takai K."/>
        </authorList>
    </citation>
    <scope>NUCLEOTIDE SEQUENCE [LARGE SCALE GENOMIC DNA]</scope>
    <source>
        <strain evidence="2 3">MK-D1</strain>
    </source>
</reference>
<reference evidence="2 3" key="1">
    <citation type="journal article" date="2020" name="Nature">
        <title>Isolation of an archaeon at the prokaryote-eukaryote interface.</title>
        <authorList>
            <person name="Imachi H."/>
            <person name="Nobu M.K."/>
            <person name="Nakahara N."/>
            <person name="Morono Y."/>
            <person name="Ogawara M."/>
            <person name="Takaki Y."/>
            <person name="Takano Y."/>
            <person name="Uematsu K."/>
            <person name="Ikuta T."/>
            <person name="Ito M."/>
            <person name="Matsui Y."/>
            <person name="Miyazaki M."/>
            <person name="Murata K."/>
            <person name="Saito Y."/>
            <person name="Sakai S."/>
            <person name="Song C."/>
            <person name="Tasumi E."/>
            <person name="Yamanaka Y."/>
            <person name="Yamaguchi T."/>
            <person name="Kamagata Y."/>
            <person name="Tamaki H."/>
            <person name="Takai K."/>
        </authorList>
    </citation>
    <scope>NUCLEOTIDE SEQUENCE [LARGE SCALE GENOMIC DNA]</scope>
    <source>
        <strain evidence="2 3">MK-D1</strain>
    </source>
</reference>
<dbReference type="OrthoDB" id="132546at2157"/>
<accession>A0A5B9DAD0</accession>
<dbReference type="RefSeq" id="WP_147662931.1">
    <property type="nucleotide sequence ID" value="NZ_CP042905.2"/>
</dbReference>
<dbReference type="SUPFAM" id="SSF53756">
    <property type="entry name" value="UDP-Glycosyltransferase/glycogen phosphorylase"/>
    <property type="match status" value="1"/>
</dbReference>
<dbReference type="GO" id="GO:0016757">
    <property type="term" value="F:glycosyltransferase activity"/>
    <property type="evidence" value="ECO:0007669"/>
    <property type="project" value="InterPro"/>
</dbReference>
<dbReference type="EC" id="2.4.-.-" evidence="2"/>
<dbReference type="Gene3D" id="3.40.50.2000">
    <property type="entry name" value="Glycogen Phosphorylase B"/>
    <property type="match status" value="2"/>
</dbReference>
<keyword evidence="2" id="KW-0808">Transferase</keyword>
<feature type="domain" description="Glycosyl transferase family 1" evidence="1">
    <location>
        <begin position="185"/>
        <end position="352"/>
    </location>
</feature>
<dbReference type="InterPro" id="IPR001296">
    <property type="entry name" value="Glyco_trans_1"/>
</dbReference>
<evidence type="ECO:0000313" key="3">
    <source>
        <dbReference type="Proteomes" id="UP000321408"/>
    </source>
</evidence>
<keyword evidence="3" id="KW-1185">Reference proteome</keyword>
<dbReference type="GeneID" id="41329862"/>
<dbReference type="EMBL" id="CP042905">
    <property type="protein sequence ID" value="QEE16042.1"/>
    <property type="molecule type" value="Genomic_DNA"/>
</dbReference>
<gene>
    <name evidence="2" type="ORF">DSAG12_01870</name>
</gene>
<name>A0A5B9DAD0_9ARCH</name>
<dbReference type="KEGG" id="psyt:DSAG12_01870"/>
<dbReference type="AlphaFoldDB" id="A0A5B9DAD0"/>
<dbReference type="Pfam" id="PF00534">
    <property type="entry name" value="Glycos_transf_1"/>
    <property type="match status" value="1"/>
</dbReference>
<protein>
    <submittedName>
        <fullName evidence="2">Glycosyltransferase</fullName>
        <ecNumber evidence="2">2.4.-.-</ecNumber>
    </submittedName>
</protein>
<evidence type="ECO:0000259" key="1">
    <source>
        <dbReference type="Pfam" id="PF00534"/>
    </source>
</evidence>
<organism evidence="2 3">
    <name type="scientific">Promethearchaeum syntrophicum</name>
    <dbReference type="NCBI Taxonomy" id="2594042"/>
    <lineage>
        <taxon>Archaea</taxon>
        <taxon>Promethearchaeati</taxon>
        <taxon>Promethearchaeota</taxon>
        <taxon>Promethearchaeia</taxon>
        <taxon>Promethearchaeales</taxon>
        <taxon>Promethearchaeaceae</taxon>
        <taxon>Promethearchaeum</taxon>
    </lineage>
</organism>
<keyword evidence="2" id="KW-0328">Glycosyltransferase</keyword>
<dbReference type="Proteomes" id="UP000321408">
    <property type="component" value="Chromosome"/>
</dbReference>